<evidence type="ECO:0000256" key="3">
    <source>
        <dbReference type="ARBA" id="ARBA00023163"/>
    </source>
</evidence>
<dbReference type="STRING" id="28128.HMPREF3226_00539"/>
<dbReference type="GO" id="GO:0003700">
    <property type="term" value="F:DNA-binding transcription factor activity"/>
    <property type="evidence" value="ECO:0007669"/>
    <property type="project" value="InterPro"/>
</dbReference>
<feature type="domain" description="HTH araC/xylS-type" evidence="4">
    <location>
        <begin position="77"/>
        <end position="176"/>
    </location>
</feature>
<proteinExistence type="predicted"/>
<dbReference type="InterPro" id="IPR018062">
    <property type="entry name" value="HTH_AraC-typ_CS"/>
</dbReference>
<dbReference type="PANTHER" id="PTHR43280:SF13">
    <property type="entry name" value="HTH-TYPE TRANSCRIPTIONAL ACTIVATOR RHAR"/>
    <property type="match status" value="1"/>
</dbReference>
<dbReference type="AlphaFoldDB" id="A0A133QJH1"/>
<evidence type="ECO:0000313" key="5">
    <source>
        <dbReference type="EMBL" id="KXA43004.1"/>
    </source>
</evidence>
<comment type="caution">
    <text evidence="5">The sequence shown here is derived from an EMBL/GenBank/DDBJ whole genome shotgun (WGS) entry which is preliminary data.</text>
</comment>
<sequence length="187" mass="21717">MTRLYIKNMVCDRCKMVVDKLLQELGLSPQRIDLGEVLIEGELGTEKRVELMEKLAALGFELLSDRRQKTIELVKNALIRQVHHRDINSPLNISEYLSDELHQNYNTLSKLFSEVEGKTIERYYIELRIERVKELIRYDELSLSQIALQMNYSSAAYLSTQFKSVTGMTPSQFKALKENNRTSIDKV</sequence>
<gene>
    <name evidence="5" type="ORF">HMPREF3226_00539</name>
</gene>
<evidence type="ECO:0000313" key="6">
    <source>
        <dbReference type="Proteomes" id="UP000070533"/>
    </source>
</evidence>
<dbReference type="InterPro" id="IPR009057">
    <property type="entry name" value="Homeodomain-like_sf"/>
</dbReference>
<evidence type="ECO:0000259" key="4">
    <source>
        <dbReference type="PROSITE" id="PS01124"/>
    </source>
</evidence>
<dbReference type="InterPro" id="IPR018060">
    <property type="entry name" value="HTH_AraC"/>
</dbReference>
<evidence type="ECO:0000256" key="1">
    <source>
        <dbReference type="ARBA" id="ARBA00023015"/>
    </source>
</evidence>
<dbReference type="OrthoDB" id="952277at2"/>
<name>A0A133QJH1_9BACT</name>
<dbReference type="Pfam" id="PF12833">
    <property type="entry name" value="HTH_18"/>
    <property type="match status" value="1"/>
</dbReference>
<dbReference type="SUPFAM" id="SSF46689">
    <property type="entry name" value="Homeodomain-like"/>
    <property type="match status" value="1"/>
</dbReference>
<dbReference type="PROSITE" id="PS01124">
    <property type="entry name" value="HTH_ARAC_FAMILY_2"/>
    <property type="match status" value="1"/>
</dbReference>
<organism evidence="5 6">
    <name type="scientific">Prevotella corporis</name>
    <dbReference type="NCBI Taxonomy" id="28128"/>
    <lineage>
        <taxon>Bacteria</taxon>
        <taxon>Pseudomonadati</taxon>
        <taxon>Bacteroidota</taxon>
        <taxon>Bacteroidia</taxon>
        <taxon>Bacteroidales</taxon>
        <taxon>Prevotellaceae</taxon>
        <taxon>Prevotella</taxon>
    </lineage>
</organism>
<keyword evidence="3" id="KW-0804">Transcription</keyword>
<dbReference type="Gene3D" id="1.10.10.60">
    <property type="entry name" value="Homeodomain-like"/>
    <property type="match status" value="1"/>
</dbReference>
<reference evidence="6" key="1">
    <citation type="submission" date="2016-01" db="EMBL/GenBank/DDBJ databases">
        <authorList>
            <person name="Mitreva M."/>
            <person name="Pepin K.H."/>
            <person name="Mihindukulasuriya K.A."/>
            <person name="Fulton R."/>
            <person name="Fronick C."/>
            <person name="O'Laughlin M."/>
            <person name="Miner T."/>
            <person name="Herter B."/>
            <person name="Rosa B.A."/>
            <person name="Cordes M."/>
            <person name="Tomlinson C."/>
            <person name="Wollam A."/>
            <person name="Palsikar V.B."/>
            <person name="Mardis E.R."/>
            <person name="Wilson R.K."/>
        </authorList>
    </citation>
    <scope>NUCLEOTIDE SEQUENCE [LARGE SCALE GENOMIC DNA]</scope>
    <source>
        <strain evidence="6">MJR7716</strain>
    </source>
</reference>
<dbReference type="EMBL" id="LRQG01000021">
    <property type="protein sequence ID" value="KXA43004.1"/>
    <property type="molecule type" value="Genomic_DNA"/>
</dbReference>
<dbReference type="PATRIC" id="fig|28128.5.peg.542"/>
<dbReference type="GO" id="GO:0043565">
    <property type="term" value="F:sequence-specific DNA binding"/>
    <property type="evidence" value="ECO:0007669"/>
    <property type="project" value="InterPro"/>
</dbReference>
<dbReference type="eggNOG" id="COG2207">
    <property type="taxonomic scope" value="Bacteria"/>
</dbReference>
<keyword evidence="2" id="KW-0238">DNA-binding</keyword>
<dbReference type="RefSeq" id="WP_025875398.1">
    <property type="nucleotide sequence ID" value="NZ_BAAAXP010000053.1"/>
</dbReference>
<accession>A0A133QJH1</accession>
<keyword evidence="6" id="KW-1185">Reference proteome</keyword>
<dbReference type="PANTHER" id="PTHR43280">
    <property type="entry name" value="ARAC-FAMILY TRANSCRIPTIONAL REGULATOR"/>
    <property type="match status" value="1"/>
</dbReference>
<dbReference type="PROSITE" id="PS00041">
    <property type="entry name" value="HTH_ARAC_FAMILY_1"/>
    <property type="match status" value="1"/>
</dbReference>
<dbReference type="Proteomes" id="UP000070533">
    <property type="component" value="Unassembled WGS sequence"/>
</dbReference>
<evidence type="ECO:0000256" key="2">
    <source>
        <dbReference type="ARBA" id="ARBA00023125"/>
    </source>
</evidence>
<dbReference type="SMART" id="SM00342">
    <property type="entry name" value="HTH_ARAC"/>
    <property type="match status" value="1"/>
</dbReference>
<keyword evidence="1" id="KW-0805">Transcription regulation</keyword>
<protein>
    <submittedName>
        <fullName evidence="5">Transcriptional regulator, AraC family</fullName>
    </submittedName>
</protein>